<evidence type="ECO:0000256" key="7">
    <source>
        <dbReference type="SAM" id="SignalP"/>
    </source>
</evidence>
<dbReference type="SUPFAM" id="SSF51445">
    <property type="entry name" value="(Trans)glycosidases"/>
    <property type="match status" value="1"/>
</dbReference>
<dbReference type="EMBL" id="CP021780">
    <property type="protein sequence ID" value="ASA20023.1"/>
    <property type="molecule type" value="Genomic_DNA"/>
</dbReference>
<dbReference type="AlphaFoldDB" id="A0A2Z2KB04"/>
<keyword evidence="5" id="KW-0624">Polysaccharide degradation</keyword>
<keyword evidence="5" id="KW-0119">Carbohydrate metabolism</keyword>
<sequence length="397" mass="44475">MKFFRMKLLQTAFLAILLGLVLPGCSGTGNDSGSGNKINDKGGENMEAEAKEDVYEQARALGRGVNLGNALDAPFEGEWDMVIQEEYFGLIREKGFQSVRVPIRYSNKTQAEAPYTIDEAFMERVDWVVEQSLEEGLKVIVDLHHFDEMLSDPAGNKDRLLAIWDQVSHRYSDQPKQVYYEVLNEPNTAITPVLWNEYLIEAIAVIRSNDPGRTLIVGGGEWNSIDGLYKLELPEDDRNIIATFHYYSPILVTHQGAEWMTAEYGTTGLTWPGPPAEPVAPVTAAQEVDWVSGFFNDYNTKPAADNPAGMAALIRDLERAAQWGKDHDRPLFLGEFGVYSTADTVSRIAWTKAVRSEAERLDMSWSYWEFGASFGLYDRTAGLWREELVEALLPGGE</sequence>
<evidence type="ECO:0000256" key="4">
    <source>
        <dbReference type="ARBA" id="ARBA00023295"/>
    </source>
</evidence>
<evidence type="ECO:0000259" key="8">
    <source>
        <dbReference type="Pfam" id="PF00150"/>
    </source>
</evidence>
<comment type="similarity">
    <text evidence="6">Belongs to the glycosyl hydrolase 5 (cellulase A) family.</text>
</comment>
<keyword evidence="10" id="KW-1185">Reference proteome</keyword>
<name>A0A2Z2KB04_9BACL</name>
<proteinExistence type="inferred from homology"/>
<dbReference type="InterPro" id="IPR017853">
    <property type="entry name" value="GH"/>
</dbReference>
<gene>
    <name evidence="9" type="ORF">B9T62_03945</name>
</gene>
<dbReference type="PROSITE" id="PS00659">
    <property type="entry name" value="GLYCOSYL_HYDROL_F5"/>
    <property type="match status" value="1"/>
</dbReference>
<evidence type="ECO:0000256" key="5">
    <source>
        <dbReference type="ARBA" id="ARBA00023326"/>
    </source>
</evidence>
<feature type="domain" description="Glycoside hydrolase family 5" evidence="8">
    <location>
        <begin position="83"/>
        <end position="371"/>
    </location>
</feature>
<dbReference type="InterPro" id="IPR050386">
    <property type="entry name" value="Glycosyl_hydrolase_5"/>
</dbReference>
<dbReference type="KEGG" id="pdh:B9T62_03945"/>
<dbReference type="GO" id="GO:0009986">
    <property type="term" value="C:cell surface"/>
    <property type="evidence" value="ECO:0007669"/>
    <property type="project" value="TreeGrafter"/>
</dbReference>
<evidence type="ECO:0000256" key="3">
    <source>
        <dbReference type="ARBA" id="ARBA00023001"/>
    </source>
</evidence>
<keyword evidence="3" id="KW-0136">Cellulose degradation</keyword>
<accession>A0A2Z2KB04</accession>
<evidence type="ECO:0000256" key="6">
    <source>
        <dbReference type="RuleBase" id="RU361153"/>
    </source>
</evidence>
<evidence type="ECO:0000256" key="2">
    <source>
        <dbReference type="ARBA" id="ARBA00022801"/>
    </source>
</evidence>
<protein>
    <recommendedName>
        <fullName evidence="8">Glycoside hydrolase family 5 domain-containing protein</fullName>
    </recommendedName>
</protein>
<dbReference type="Pfam" id="PF00150">
    <property type="entry name" value="Cellulase"/>
    <property type="match status" value="1"/>
</dbReference>
<dbReference type="GO" id="GO:0005576">
    <property type="term" value="C:extracellular region"/>
    <property type="evidence" value="ECO:0007669"/>
    <property type="project" value="TreeGrafter"/>
</dbReference>
<dbReference type="Gene3D" id="3.20.20.80">
    <property type="entry name" value="Glycosidases"/>
    <property type="match status" value="1"/>
</dbReference>
<keyword evidence="2 6" id="KW-0378">Hydrolase</keyword>
<keyword evidence="1 7" id="KW-0732">Signal</keyword>
<keyword evidence="4 6" id="KW-0326">Glycosidase</keyword>
<evidence type="ECO:0000313" key="10">
    <source>
        <dbReference type="Proteomes" id="UP000249890"/>
    </source>
</evidence>
<dbReference type="OrthoDB" id="9800955at2"/>
<dbReference type="PANTHER" id="PTHR31297">
    <property type="entry name" value="GLUCAN ENDO-1,6-BETA-GLUCOSIDASE B"/>
    <property type="match status" value="1"/>
</dbReference>
<evidence type="ECO:0000256" key="1">
    <source>
        <dbReference type="ARBA" id="ARBA00022729"/>
    </source>
</evidence>
<dbReference type="PANTHER" id="PTHR31297:SF17">
    <property type="entry name" value="ENDOGLUCANASE"/>
    <property type="match status" value="1"/>
</dbReference>
<dbReference type="Proteomes" id="UP000249890">
    <property type="component" value="Chromosome"/>
</dbReference>
<dbReference type="InterPro" id="IPR001547">
    <property type="entry name" value="Glyco_hydro_5"/>
</dbReference>
<dbReference type="GO" id="GO:0030245">
    <property type="term" value="P:cellulose catabolic process"/>
    <property type="evidence" value="ECO:0007669"/>
    <property type="project" value="UniProtKB-KW"/>
</dbReference>
<feature type="chain" id="PRO_5039055884" description="Glycoside hydrolase family 5 domain-containing protein" evidence="7">
    <location>
        <begin position="27"/>
        <end position="397"/>
    </location>
</feature>
<organism evidence="9 10">
    <name type="scientific">Paenibacillus donghaensis</name>
    <dbReference type="NCBI Taxonomy" id="414771"/>
    <lineage>
        <taxon>Bacteria</taxon>
        <taxon>Bacillati</taxon>
        <taxon>Bacillota</taxon>
        <taxon>Bacilli</taxon>
        <taxon>Bacillales</taxon>
        <taxon>Paenibacillaceae</taxon>
        <taxon>Paenibacillus</taxon>
    </lineage>
</organism>
<dbReference type="RefSeq" id="WP_087914046.1">
    <property type="nucleotide sequence ID" value="NZ_CP021780.1"/>
</dbReference>
<reference evidence="9 10" key="1">
    <citation type="submission" date="2017-06" db="EMBL/GenBank/DDBJ databases">
        <title>Complete genome sequence of Paenibacillus donghaensis KCTC 13049T isolated from East Sea sediment, South Korea.</title>
        <authorList>
            <person name="Jung B.K."/>
            <person name="Hong S.-J."/>
            <person name="Shin J.-H."/>
        </authorList>
    </citation>
    <scope>NUCLEOTIDE SEQUENCE [LARGE SCALE GENOMIC DNA]</scope>
    <source>
        <strain evidence="9 10">KCTC 13049</strain>
    </source>
</reference>
<evidence type="ECO:0000313" key="9">
    <source>
        <dbReference type="EMBL" id="ASA20023.1"/>
    </source>
</evidence>
<dbReference type="GO" id="GO:0008422">
    <property type="term" value="F:beta-glucosidase activity"/>
    <property type="evidence" value="ECO:0007669"/>
    <property type="project" value="TreeGrafter"/>
</dbReference>
<feature type="signal peptide" evidence="7">
    <location>
        <begin position="1"/>
        <end position="26"/>
    </location>
</feature>
<dbReference type="InterPro" id="IPR018087">
    <property type="entry name" value="Glyco_hydro_5_CS"/>
</dbReference>